<dbReference type="Proteomes" id="UP000077628">
    <property type="component" value="Unassembled WGS sequence"/>
</dbReference>
<comment type="caution">
    <text evidence="3">The sequence shown here is derived from an EMBL/GenBank/DDBJ whole genome shotgun (WGS) entry which is preliminary data.</text>
</comment>
<evidence type="ECO:0000313" key="4">
    <source>
        <dbReference type="Proteomes" id="UP000077628"/>
    </source>
</evidence>
<gene>
    <name evidence="3" type="ORF">A1355_02115</name>
</gene>
<feature type="domain" description="XdhC Rossmann" evidence="2">
    <location>
        <begin position="111"/>
        <end position="246"/>
    </location>
</feature>
<organism evidence="3 4">
    <name type="scientific">Methylomonas koyamae</name>
    <dbReference type="NCBI Taxonomy" id="702114"/>
    <lineage>
        <taxon>Bacteria</taxon>
        <taxon>Pseudomonadati</taxon>
        <taxon>Pseudomonadota</taxon>
        <taxon>Gammaproteobacteria</taxon>
        <taxon>Methylococcales</taxon>
        <taxon>Methylococcaceae</taxon>
        <taxon>Methylomonas</taxon>
    </lineage>
</organism>
<evidence type="ECO:0000259" key="2">
    <source>
        <dbReference type="Pfam" id="PF13478"/>
    </source>
</evidence>
<dbReference type="PANTHER" id="PTHR30388">
    <property type="entry name" value="ALDEHYDE OXIDOREDUCTASE MOLYBDENUM COFACTOR ASSEMBLY PROTEIN"/>
    <property type="match status" value="1"/>
</dbReference>
<dbReference type="InterPro" id="IPR052698">
    <property type="entry name" value="MoCofactor_Util/Proc"/>
</dbReference>
<evidence type="ECO:0000313" key="3">
    <source>
        <dbReference type="EMBL" id="OAI22427.1"/>
    </source>
</evidence>
<dbReference type="PANTHER" id="PTHR30388:SF6">
    <property type="entry name" value="XANTHINE DEHYDROGENASE SUBUNIT A-RELATED"/>
    <property type="match status" value="1"/>
</dbReference>
<dbReference type="STRING" id="702114.A1355_02115"/>
<dbReference type="InterPro" id="IPR027051">
    <property type="entry name" value="XdhC_Rossmann_dom"/>
</dbReference>
<dbReference type="RefSeq" id="WP_064026393.1">
    <property type="nucleotide sequence ID" value="NZ_LUUK01000078.1"/>
</dbReference>
<sequence>MQKPDLLSLQLELRDARRPHALATVIEILGSSSAKPGAKALIGETGEVLAGWIGGGCAQAMAVDTALKALASGEPCVIDVDLTDEVFGAGMPCGGSMRVYVEPVVPKPRAWLLGHGRIVEALCEFAGRLGFDAIVDDHQALPTRFPGACRLITDDQRYQQLQPFAGDFVVVATHHKGDYDALTQALNSEAGYIALVSSRKRAQLVISRLAGEGWDETSLKRIRAPAGLDLGAKTPEEIALAIVAEMVAVRRGAGCVPLSGLPASPPG</sequence>
<dbReference type="EMBL" id="LUUK01000078">
    <property type="protein sequence ID" value="OAI22427.1"/>
    <property type="molecule type" value="Genomic_DNA"/>
</dbReference>
<evidence type="ECO:0000259" key="1">
    <source>
        <dbReference type="Pfam" id="PF02625"/>
    </source>
</evidence>
<feature type="domain" description="XdhC- CoxI" evidence="1">
    <location>
        <begin position="14"/>
        <end position="80"/>
    </location>
</feature>
<dbReference type="OrthoDB" id="9815497at2"/>
<protein>
    <submittedName>
        <fullName evidence="3">XshC-Cox1-family protein</fullName>
    </submittedName>
</protein>
<dbReference type="Pfam" id="PF02625">
    <property type="entry name" value="XdhC_CoxI"/>
    <property type="match status" value="1"/>
</dbReference>
<dbReference type="Gene3D" id="3.40.50.720">
    <property type="entry name" value="NAD(P)-binding Rossmann-like Domain"/>
    <property type="match status" value="1"/>
</dbReference>
<dbReference type="AlphaFoldDB" id="A0A177NWJ9"/>
<dbReference type="Pfam" id="PF13478">
    <property type="entry name" value="XdhC_C"/>
    <property type="match status" value="1"/>
</dbReference>
<dbReference type="InterPro" id="IPR003777">
    <property type="entry name" value="XdhC_CoxI"/>
</dbReference>
<accession>A0A177NWJ9</accession>
<name>A0A177NWJ9_9GAMM</name>
<keyword evidence="4" id="KW-1185">Reference proteome</keyword>
<proteinExistence type="predicted"/>
<reference evidence="4" key="1">
    <citation type="submission" date="2016-03" db="EMBL/GenBank/DDBJ databases">
        <authorList>
            <person name="Heylen K."/>
            <person name="De Vos P."/>
            <person name="Vekeman B."/>
        </authorList>
    </citation>
    <scope>NUCLEOTIDE SEQUENCE [LARGE SCALE GENOMIC DNA]</scope>
    <source>
        <strain evidence="4">R-45383</strain>
    </source>
</reference>